<feature type="domain" description="SLH" evidence="2">
    <location>
        <begin position="31"/>
        <end position="94"/>
    </location>
</feature>
<organism evidence="3 4">
    <name type="scientific">Sporosarcina quadrami</name>
    <dbReference type="NCBI Taxonomy" id="2762234"/>
    <lineage>
        <taxon>Bacteria</taxon>
        <taxon>Bacillati</taxon>
        <taxon>Bacillota</taxon>
        <taxon>Bacilli</taxon>
        <taxon>Bacillales</taxon>
        <taxon>Caryophanaceae</taxon>
        <taxon>Sporosarcina</taxon>
    </lineage>
</organism>
<evidence type="ECO:0000259" key="2">
    <source>
        <dbReference type="PROSITE" id="PS51272"/>
    </source>
</evidence>
<dbReference type="PANTHER" id="PTHR43308">
    <property type="entry name" value="OUTER MEMBRANE PROTEIN ALPHA-RELATED"/>
    <property type="match status" value="1"/>
</dbReference>
<feature type="chain" id="PRO_5046069230" evidence="1">
    <location>
        <begin position="29"/>
        <end position="320"/>
    </location>
</feature>
<evidence type="ECO:0000256" key="1">
    <source>
        <dbReference type="SAM" id="SignalP"/>
    </source>
</evidence>
<dbReference type="PROSITE" id="PS51272">
    <property type="entry name" value="SLH"/>
    <property type="match status" value="2"/>
</dbReference>
<gene>
    <name evidence="3" type="ORF">H9649_08240</name>
</gene>
<dbReference type="RefSeq" id="WP_191694264.1">
    <property type="nucleotide sequence ID" value="NZ_JACSQN010000006.1"/>
</dbReference>
<comment type="caution">
    <text evidence="3">The sequence shown here is derived from an EMBL/GenBank/DDBJ whole genome shotgun (WGS) entry which is preliminary data.</text>
</comment>
<reference evidence="3 4" key="1">
    <citation type="submission" date="2020-08" db="EMBL/GenBank/DDBJ databases">
        <title>A Genomic Blueprint of the Chicken Gut Microbiome.</title>
        <authorList>
            <person name="Gilroy R."/>
            <person name="Ravi A."/>
            <person name="Getino M."/>
            <person name="Pursley I."/>
            <person name="Horton D.L."/>
            <person name="Alikhan N.-F."/>
            <person name="Baker D."/>
            <person name="Gharbi K."/>
            <person name="Hall N."/>
            <person name="Watson M."/>
            <person name="Adriaenssens E.M."/>
            <person name="Foster-Nyarko E."/>
            <person name="Jarju S."/>
            <person name="Secka A."/>
            <person name="Antonio M."/>
            <person name="Oren A."/>
            <person name="Chaudhuri R."/>
            <person name="La Ragione R.M."/>
            <person name="Hildebrand F."/>
            <person name="Pallen M.J."/>
        </authorList>
    </citation>
    <scope>NUCLEOTIDE SEQUENCE [LARGE SCALE GENOMIC DNA]</scope>
    <source>
        <strain evidence="3 4">Sa2YVA2</strain>
    </source>
</reference>
<evidence type="ECO:0000313" key="3">
    <source>
        <dbReference type="EMBL" id="MBD7984566.1"/>
    </source>
</evidence>
<name>A0ABR8U947_9BACL</name>
<sequence length="320" mass="35907">MKKVFKKVVIAIILVASLSVSGLSQVSAKDTAASFKDIKKSYVYYDVIQDLTGQGLINGYVDGTFRPGDDISIKHVGALVVRALDARGIQLPVVYDYELPFDSISKQDKEYANMIRLQKAGIPSFNAARDLNEKASRMDIAEILSMAFNLKSKADYLPYDVGPEAFFADHVKALYTNGITTTDETGNFNPYDKLTRAHFAVFLHRTLNMDENFKPVPVTKPKFKSIPKEAKVILETPHEKVYKYNKKIAGGGSIQKVIVNKDYKYVTFNGIDSIGQEVIFQYIEEQNSISSYFIQAKFTVDGYEDIAELTDIFLRNNGLK</sequence>
<evidence type="ECO:0000313" key="4">
    <source>
        <dbReference type="Proteomes" id="UP000626786"/>
    </source>
</evidence>
<dbReference type="InterPro" id="IPR001119">
    <property type="entry name" value="SLH_dom"/>
</dbReference>
<keyword evidence="1" id="KW-0732">Signal</keyword>
<dbReference type="Proteomes" id="UP000626786">
    <property type="component" value="Unassembled WGS sequence"/>
</dbReference>
<dbReference type="Pfam" id="PF00395">
    <property type="entry name" value="SLH"/>
    <property type="match status" value="2"/>
</dbReference>
<dbReference type="InterPro" id="IPR051465">
    <property type="entry name" value="Cell_Envelope_Struct_Comp"/>
</dbReference>
<accession>A0ABR8U947</accession>
<feature type="domain" description="SLH" evidence="2">
    <location>
        <begin position="154"/>
        <end position="217"/>
    </location>
</feature>
<feature type="signal peptide" evidence="1">
    <location>
        <begin position="1"/>
        <end position="28"/>
    </location>
</feature>
<protein>
    <submittedName>
        <fullName evidence="3">S-layer homology domain-containing protein</fullName>
    </submittedName>
</protein>
<dbReference type="PANTHER" id="PTHR43308:SF5">
    <property type="entry name" value="S-LAYER PROTEIN _ PEPTIDOGLYCAN ENDO-BETA-N-ACETYLGLUCOSAMINIDASE"/>
    <property type="match status" value="1"/>
</dbReference>
<proteinExistence type="predicted"/>
<dbReference type="EMBL" id="JACSQN010000006">
    <property type="protein sequence ID" value="MBD7984566.1"/>
    <property type="molecule type" value="Genomic_DNA"/>
</dbReference>
<keyword evidence="4" id="KW-1185">Reference proteome</keyword>